<organism evidence="3 4">
    <name type="scientific">Cupriavidus laharis</name>
    <dbReference type="NCBI Taxonomy" id="151654"/>
    <lineage>
        <taxon>Bacteria</taxon>
        <taxon>Pseudomonadati</taxon>
        <taxon>Pseudomonadota</taxon>
        <taxon>Betaproteobacteria</taxon>
        <taxon>Burkholderiales</taxon>
        <taxon>Burkholderiaceae</taxon>
        <taxon>Cupriavidus</taxon>
    </lineage>
</organism>
<reference evidence="3 4" key="1">
    <citation type="submission" date="2021-08" db="EMBL/GenBank/DDBJ databases">
        <authorList>
            <person name="Peeters C."/>
        </authorList>
    </citation>
    <scope>NUCLEOTIDE SEQUENCE [LARGE SCALE GENOMIC DNA]</scope>
    <source>
        <strain evidence="3 4">LMG 23992</strain>
    </source>
</reference>
<comment type="caution">
    <text evidence="3">The sequence shown here is derived from an EMBL/GenBank/DDBJ whole genome shotgun (WGS) entry which is preliminary data.</text>
</comment>
<evidence type="ECO:0000256" key="1">
    <source>
        <dbReference type="SAM" id="MobiDB-lite"/>
    </source>
</evidence>
<dbReference type="Pfam" id="PF11678">
    <property type="entry name" value="Tle3_C"/>
    <property type="match status" value="1"/>
</dbReference>
<proteinExistence type="predicted"/>
<feature type="region of interest" description="Disordered" evidence="1">
    <location>
        <begin position="55"/>
        <end position="109"/>
    </location>
</feature>
<evidence type="ECO:0000313" key="4">
    <source>
        <dbReference type="Proteomes" id="UP000727654"/>
    </source>
</evidence>
<feature type="domain" description="Antibacterial effector protein Tle3 C-terminal" evidence="2">
    <location>
        <begin position="180"/>
        <end position="226"/>
    </location>
</feature>
<dbReference type="InterPro" id="IPR021692">
    <property type="entry name" value="Tle3_C"/>
</dbReference>
<dbReference type="RefSeq" id="WP_224079372.1">
    <property type="nucleotide sequence ID" value="NZ_CAJZAI010000003.1"/>
</dbReference>
<evidence type="ECO:0000313" key="3">
    <source>
        <dbReference type="EMBL" id="CAG9170681.1"/>
    </source>
</evidence>
<sequence>MIFQVILTVASAAVKGVAYVNAEPEADWKVTVNAPAIPGGGIVPRALYLRHGDVALKPGEEPGPATDPRISGPFNRHKESTTDNLNAGRTSVSDDPYAAQRSQGRGDAVSEAAMRYDQNAAIRQKARRVIYDDDGHAVPNARYSEDDLKRFDAAQTGRASGDFGTFAQGTRGELLNRGVNQQASNHSTILTNPEHSEKVLAYDVDVGVCYFDEAEMNQLRRMADWRWCGPLEKDWRAPGQKEPDNEYEYYGFATISGASLAKVGMLKASSGILDTLQINGKRNVLPFQAQNFPAKDGTRVA</sequence>
<feature type="compositionally biased region" description="Polar residues" evidence="1">
    <location>
        <begin position="82"/>
        <end position="93"/>
    </location>
</feature>
<dbReference type="Proteomes" id="UP000727654">
    <property type="component" value="Unassembled WGS sequence"/>
</dbReference>
<name>A0ABM8WT88_9BURK</name>
<gene>
    <name evidence="3" type="ORF">LMG23992_01723</name>
</gene>
<keyword evidence="4" id="KW-1185">Reference proteome</keyword>
<evidence type="ECO:0000259" key="2">
    <source>
        <dbReference type="Pfam" id="PF11678"/>
    </source>
</evidence>
<dbReference type="EMBL" id="CAJZAI010000003">
    <property type="protein sequence ID" value="CAG9170681.1"/>
    <property type="molecule type" value="Genomic_DNA"/>
</dbReference>
<accession>A0ABM8WT88</accession>
<protein>
    <recommendedName>
        <fullName evidence="2">Antibacterial effector protein Tle3 C-terminal domain-containing protein</fullName>
    </recommendedName>
</protein>